<evidence type="ECO:0000256" key="2">
    <source>
        <dbReference type="ARBA" id="ARBA00022448"/>
    </source>
</evidence>
<dbReference type="Gene3D" id="1.10.3720.10">
    <property type="entry name" value="MetI-like"/>
    <property type="match status" value="1"/>
</dbReference>
<dbReference type="SUPFAM" id="SSF161098">
    <property type="entry name" value="MetI-like"/>
    <property type="match status" value="1"/>
</dbReference>
<evidence type="ECO:0000256" key="4">
    <source>
        <dbReference type="ARBA" id="ARBA00022692"/>
    </source>
</evidence>
<keyword evidence="4 7" id="KW-0812">Transmembrane</keyword>
<feature type="domain" description="ABC transmembrane type-1" evidence="8">
    <location>
        <begin position="27"/>
        <end position="229"/>
    </location>
</feature>
<keyword evidence="3" id="KW-1003">Cell membrane</keyword>
<name>A0ABS9VT37_9BIFI</name>
<keyword evidence="5 7" id="KW-1133">Transmembrane helix</keyword>
<feature type="transmembrane region" description="Helical" evidence="7">
    <location>
        <begin position="107"/>
        <end position="126"/>
    </location>
</feature>
<dbReference type="EMBL" id="JAFEJT020000005">
    <property type="protein sequence ID" value="MCH9275089.1"/>
    <property type="molecule type" value="Genomic_DNA"/>
</dbReference>
<feature type="transmembrane region" description="Helical" evidence="7">
    <location>
        <begin position="164"/>
        <end position="190"/>
    </location>
</feature>
<dbReference type="Pfam" id="PF00528">
    <property type="entry name" value="BPD_transp_1"/>
    <property type="match status" value="1"/>
</dbReference>
<dbReference type="Proteomes" id="UP000710815">
    <property type="component" value="Unassembled WGS sequence"/>
</dbReference>
<keyword evidence="10" id="KW-1185">Reference proteome</keyword>
<evidence type="ECO:0000313" key="10">
    <source>
        <dbReference type="Proteomes" id="UP000710815"/>
    </source>
</evidence>
<evidence type="ECO:0000256" key="3">
    <source>
        <dbReference type="ARBA" id="ARBA00022475"/>
    </source>
</evidence>
<feature type="transmembrane region" description="Helical" evidence="7">
    <location>
        <begin position="210"/>
        <end position="236"/>
    </location>
</feature>
<proteinExistence type="inferred from homology"/>
<comment type="caution">
    <text evidence="9">The sequence shown here is derived from an EMBL/GenBank/DDBJ whole genome shotgun (WGS) entry which is preliminary data.</text>
</comment>
<protein>
    <submittedName>
        <fullName evidence="9">ABC transporter permease</fullName>
    </submittedName>
</protein>
<evidence type="ECO:0000256" key="1">
    <source>
        <dbReference type="ARBA" id="ARBA00004651"/>
    </source>
</evidence>
<dbReference type="PANTHER" id="PTHR43163:SF3">
    <property type="entry name" value="PEPTIDE ABC TRANSPORTER PERMEASE PROTEIN"/>
    <property type="match status" value="1"/>
</dbReference>
<evidence type="ECO:0000256" key="6">
    <source>
        <dbReference type="ARBA" id="ARBA00023136"/>
    </source>
</evidence>
<dbReference type="PANTHER" id="PTHR43163">
    <property type="entry name" value="DIPEPTIDE TRANSPORT SYSTEM PERMEASE PROTEIN DPPB-RELATED"/>
    <property type="match status" value="1"/>
</dbReference>
<organism evidence="9 10">
    <name type="scientific">Bifidobacterium amazonense</name>
    <dbReference type="NCBI Taxonomy" id="2809027"/>
    <lineage>
        <taxon>Bacteria</taxon>
        <taxon>Bacillati</taxon>
        <taxon>Actinomycetota</taxon>
        <taxon>Actinomycetes</taxon>
        <taxon>Bifidobacteriales</taxon>
        <taxon>Bifidobacteriaceae</taxon>
        <taxon>Bifidobacterium</taxon>
    </lineage>
</organism>
<sequence length="243" mass="25933">MSGLFTGDFGQSLHFHTPISTLLGQRIPLTLLLMLFSAVLAAAISVPLAMIASTHENGVADWIVRIVNALAQGMPQFWVGTMLIIYLSVNAGIFPVGGYGSTTGEHFVSLVLPSLTVSLTLIPTMVKSLRSSLIDALNSEYVNFAKSKGLSERRMLIRYVLKNGSVSGISVFGINVGALAGGSLIVENVFALPGMGATMMQGVLTRDFPVVQVCTLVFAIIVVLVYLLTDIAYSLVDPRVRLS</sequence>
<evidence type="ECO:0000313" key="9">
    <source>
        <dbReference type="EMBL" id="MCH9275089.1"/>
    </source>
</evidence>
<feature type="transmembrane region" description="Helical" evidence="7">
    <location>
        <begin position="27"/>
        <end position="50"/>
    </location>
</feature>
<gene>
    <name evidence="9" type="ORF">JS533_002175</name>
</gene>
<dbReference type="RefSeq" id="WP_241512921.1">
    <property type="nucleotide sequence ID" value="NZ_JAFEJT020000005.1"/>
</dbReference>
<reference evidence="9 10" key="1">
    <citation type="journal article" date="2021" name="Environ. Microbiol.">
        <title>Genetic insights into the dark matter of the mammalian gut microbiota through targeted genome reconstruction.</title>
        <authorList>
            <person name="Lugli G.A."/>
            <person name="Alessandri G."/>
            <person name="Milani C."/>
            <person name="Viappiani A."/>
            <person name="Fontana F."/>
            <person name="Tarracchini C."/>
            <person name="Mancabelli L."/>
            <person name="Argentini C."/>
            <person name="Ruiz L."/>
            <person name="Margolles A."/>
            <person name="van Sinderen D."/>
            <person name="Turroni F."/>
            <person name="Ventura M."/>
        </authorList>
    </citation>
    <scope>NUCLEOTIDE SEQUENCE [LARGE SCALE GENOMIC DNA]</scope>
    <source>
        <strain evidence="9 10">MA1</strain>
    </source>
</reference>
<dbReference type="InterPro" id="IPR035906">
    <property type="entry name" value="MetI-like_sf"/>
</dbReference>
<comment type="subcellular location">
    <subcellularLocation>
        <location evidence="1 7">Cell membrane</location>
        <topology evidence="1 7">Multi-pass membrane protein</topology>
    </subcellularLocation>
</comment>
<evidence type="ECO:0000259" key="8">
    <source>
        <dbReference type="PROSITE" id="PS50928"/>
    </source>
</evidence>
<evidence type="ECO:0000256" key="7">
    <source>
        <dbReference type="RuleBase" id="RU363032"/>
    </source>
</evidence>
<dbReference type="PROSITE" id="PS50928">
    <property type="entry name" value="ABC_TM1"/>
    <property type="match status" value="1"/>
</dbReference>
<keyword evidence="6 7" id="KW-0472">Membrane</keyword>
<keyword evidence="2 7" id="KW-0813">Transport</keyword>
<evidence type="ECO:0000256" key="5">
    <source>
        <dbReference type="ARBA" id="ARBA00022989"/>
    </source>
</evidence>
<dbReference type="CDD" id="cd06261">
    <property type="entry name" value="TM_PBP2"/>
    <property type="match status" value="1"/>
</dbReference>
<accession>A0ABS9VT37</accession>
<comment type="similarity">
    <text evidence="7">Belongs to the binding-protein-dependent transport system permease family.</text>
</comment>
<dbReference type="InterPro" id="IPR000515">
    <property type="entry name" value="MetI-like"/>
</dbReference>
<reference evidence="9 10" key="2">
    <citation type="journal article" date="2021" name="Syst. Appl. Microbiol.">
        <title>Phylogenetic classification of ten novel species belonging to the genus Bifidobacterium comprising B. phasiani sp. nov., B. pongonis sp. nov., B. saguinibicoloris sp. nov., B. colobi sp. nov., B. simiiventris sp. nov., B. santillanense sp. nov., B. miconis sp. nov., B. amazonense sp. nov., B. pluvialisilvae sp. nov., and B. miconisargentati sp. nov.</title>
        <authorList>
            <person name="Lugli G.A."/>
            <person name="Calvete-Torre I."/>
            <person name="Alessandri G."/>
            <person name="Milani C."/>
            <person name="Turroni F."/>
            <person name="Laiolo P."/>
            <person name="Ossiprandi M.C."/>
            <person name="Margolles A."/>
            <person name="Ruiz L."/>
            <person name="Ventura M."/>
        </authorList>
    </citation>
    <scope>NUCLEOTIDE SEQUENCE [LARGE SCALE GENOMIC DNA]</scope>
    <source>
        <strain evidence="9 10">MA1</strain>
    </source>
</reference>